<evidence type="ECO:0000313" key="1">
    <source>
        <dbReference type="EMBL" id="MFH6982570.1"/>
    </source>
</evidence>
<dbReference type="RefSeq" id="WP_395416258.1">
    <property type="nucleotide sequence ID" value="NZ_JBIPKE010000012.1"/>
</dbReference>
<dbReference type="EMBL" id="JBIPKE010000012">
    <property type="protein sequence ID" value="MFH6982570.1"/>
    <property type="molecule type" value="Genomic_DNA"/>
</dbReference>
<dbReference type="Proteomes" id="UP001610063">
    <property type="component" value="Unassembled WGS sequence"/>
</dbReference>
<protein>
    <submittedName>
        <fullName evidence="1">Ig-like domain-containing protein</fullName>
    </submittedName>
</protein>
<proteinExistence type="predicted"/>
<reference evidence="1 2" key="1">
    <citation type="journal article" date="2013" name="Int. J. Syst. Evol. Microbiol.">
        <title>Marinoscillum luteum sp. nov., isolated from marine sediment.</title>
        <authorList>
            <person name="Cha I.T."/>
            <person name="Park S.J."/>
            <person name="Kim S.J."/>
            <person name="Kim J.G."/>
            <person name="Jung M.Y."/>
            <person name="Shin K.S."/>
            <person name="Kwon K.K."/>
            <person name="Yang S.H."/>
            <person name="Seo Y.S."/>
            <person name="Rhee S.K."/>
        </authorList>
    </citation>
    <scope>NUCLEOTIDE SEQUENCE [LARGE SCALE GENOMIC DNA]</scope>
    <source>
        <strain evidence="1 2">KCTC 23939</strain>
    </source>
</reference>
<gene>
    <name evidence="1" type="ORF">ACHKAR_03925</name>
</gene>
<organism evidence="1 2">
    <name type="scientific">Marinoscillum luteum</name>
    <dbReference type="NCBI Taxonomy" id="861051"/>
    <lineage>
        <taxon>Bacteria</taxon>
        <taxon>Pseudomonadati</taxon>
        <taxon>Bacteroidota</taxon>
        <taxon>Cytophagia</taxon>
        <taxon>Cytophagales</taxon>
        <taxon>Reichenbachiellaceae</taxon>
        <taxon>Marinoscillum</taxon>
    </lineage>
</organism>
<comment type="caution">
    <text evidence="1">The sequence shown here is derived from an EMBL/GenBank/DDBJ whole genome shotgun (WGS) entry which is preliminary data.</text>
</comment>
<evidence type="ECO:0000313" key="2">
    <source>
        <dbReference type="Proteomes" id="UP001610063"/>
    </source>
</evidence>
<sequence>MNNLLSIAIREGVAEFVSTLAMEMPSATPAIAYGKNNAPGVLEKFEQEMFYPNNQSKWFWSNYPNEFGVRDLGYYVGYQLCEHYYAQAGDKEKAIKRMIELDYTNEVEVEDFVEQTRYFSTSLDSLYQRFENKRPYVTGIRQFENNSTNVDAGIRQITIDFSEPLNGHNTGVDFGELGQDYFPKNDVTKRFWSEDKASWTISVELDPGKHYQLLISNNFRTSEDIPLKPYLIDFSTVN</sequence>
<name>A0ABW7N4P7_9BACT</name>
<keyword evidence="2" id="KW-1185">Reference proteome</keyword>
<accession>A0ABW7N4P7</accession>